<evidence type="ECO:0000313" key="2">
    <source>
        <dbReference type="EMBL" id="AGS44265.1"/>
    </source>
</evidence>
<feature type="region of interest" description="Disordered" evidence="1">
    <location>
        <begin position="142"/>
        <end position="162"/>
    </location>
</feature>
<accession>S5TND5</accession>
<evidence type="ECO:0000256" key="1">
    <source>
        <dbReference type="SAM" id="MobiDB-lite"/>
    </source>
</evidence>
<keyword evidence="2" id="KW-0496">Mitochondrion</keyword>
<name>S5TND5_9ASCO</name>
<dbReference type="EMBL" id="KC993184">
    <property type="protein sequence ID" value="AGS44265.1"/>
    <property type="molecule type" value="Genomic_DNA"/>
</dbReference>
<protein>
    <submittedName>
        <fullName evidence="2">Uncharacterized protein</fullName>
    </submittedName>
</protein>
<gene>
    <name evidence="2" type="primary">orf174</name>
    <name evidence="2" type="ORF">H731CANSUB-C_027</name>
</gene>
<dbReference type="AlphaFoldDB" id="S5TND5"/>
<reference evidence="2" key="1">
    <citation type="submission" date="2013-04" db="EMBL/GenBank/DDBJ databases">
        <authorList>
            <person name="Hegedusova E."/>
            <person name="Brejova B."/>
            <person name="Nosek J."/>
        </authorList>
    </citation>
    <scope>NUCLEOTIDE SEQUENCE</scope>
    <source>
        <strain evidence="2">FR-392-06-SUB1</strain>
    </source>
</reference>
<organism evidence="2">
    <name type="scientific">[Candida] subhashii</name>
    <dbReference type="NCBI Taxonomy" id="561895"/>
    <lineage>
        <taxon>Eukaryota</taxon>
        <taxon>Fungi</taxon>
        <taxon>Dikarya</taxon>
        <taxon>Ascomycota</taxon>
        <taxon>Saccharomycotina</taxon>
        <taxon>Pichiomycetes</taxon>
        <taxon>Debaryomycetaceae</taxon>
        <taxon>Spathaspora</taxon>
    </lineage>
</organism>
<proteinExistence type="predicted"/>
<geneLocation type="mitochondrion" evidence="2"/>
<sequence length="174" mass="19223">MVTVGVERDLPWPWGKSVTHRDSESCEGPTVTVGEECDSPWLRVESREWPTVTVSAHRSSVWPTVTVGAHRSSVWGTAGVVTDEGVSEVPCQSLLIEGTSVTHRLGRERESEMEMSLSYRYNNFSRPLRGLKVLSNGTPYNSSFSTEGARGRPLGQPLDCRRAPGELPLGPWWA</sequence>